<keyword evidence="2" id="KW-1185">Reference proteome</keyword>
<name>A0ABP9SRF2_9MICC</name>
<evidence type="ECO:0000313" key="2">
    <source>
        <dbReference type="Proteomes" id="UP001500200"/>
    </source>
</evidence>
<evidence type="ECO:0000313" key="1">
    <source>
        <dbReference type="EMBL" id="GAA5199333.1"/>
    </source>
</evidence>
<accession>A0ABP9SRF2</accession>
<proteinExistence type="predicted"/>
<protein>
    <submittedName>
        <fullName evidence="1">Uncharacterized protein</fullName>
    </submittedName>
</protein>
<sequence>MAATGDRMGPESEALSPVMHMPHLRIARVGTTSYLRDGWPKFPLNKRFALESGAAGLRDPSPRFCAAHC</sequence>
<gene>
    <name evidence="1" type="ORF">GCM10023346_38800</name>
</gene>
<comment type="caution">
    <text evidence="1">The sequence shown here is derived from an EMBL/GenBank/DDBJ whole genome shotgun (WGS) entry which is preliminary data.</text>
</comment>
<dbReference type="Proteomes" id="UP001500200">
    <property type="component" value="Unassembled WGS sequence"/>
</dbReference>
<dbReference type="EMBL" id="BAABKK010000030">
    <property type="protein sequence ID" value="GAA5199333.1"/>
    <property type="molecule type" value="Genomic_DNA"/>
</dbReference>
<organism evidence="1 2">
    <name type="scientific">Arthrobacter gyeryongensis</name>
    <dbReference type="NCBI Taxonomy" id="1650592"/>
    <lineage>
        <taxon>Bacteria</taxon>
        <taxon>Bacillati</taxon>
        <taxon>Actinomycetota</taxon>
        <taxon>Actinomycetes</taxon>
        <taxon>Micrococcales</taxon>
        <taxon>Micrococcaceae</taxon>
        <taxon>Arthrobacter</taxon>
    </lineage>
</organism>
<reference evidence="2" key="1">
    <citation type="journal article" date="2019" name="Int. J. Syst. Evol. Microbiol.">
        <title>The Global Catalogue of Microorganisms (GCM) 10K type strain sequencing project: providing services to taxonomists for standard genome sequencing and annotation.</title>
        <authorList>
            <consortium name="The Broad Institute Genomics Platform"/>
            <consortium name="The Broad Institute Genome Sequencing Center for Infectious Disease"/>
            <person name="Wu L."/>
            <person name="Ma J."/>
        </authorList>
    </citation>
    <scope>NUCLEOTIDE SEQUENCE [LARGE SCALE GENOMIC DNA]</scope>
    <source>
        <strain evidence="2">JCM 18514</strain>
    </source>
</reference>